<feature type="chain" id="PRO_5046338356" description="DoxX family protein" evidence="6">
    <location>
        <begin position="20"/>
        <end position="118"/>
    </location>
</feature>
<reference evidence="7" key="1">
    <citation type="submission" date="2024-05" db="EMBL/GenBank/DDBJ databases">
        <title>Whole genome shotgun sequence of Streptomyces hydrogenans NBRC 13475.</title>
        <authorList>
            <person name="Komaki H."/>
            <person name="Tamura T."/>
        </authorList>
    </citation>
    <scope>NUCLEOTIDE SEQUENCE</scope>
    <source>
        <strain evidence="7">NBRC 13475</strain>
    </source>
</reference>
<comment type="caution">
    <text evidence="7">The sequence shown here is derived from an EMBL/GenBank/DDBJ whole genome shotgun (WGS) entry which is preliminary data.</text>
</comment>
<gene>
    <name evidence="7" type="ORF">Shyd_88430</name>
</gene>
<evidence type="ECO:0000256" key="6">
    <source>
        <dbReference type="SAM" id="SignalP"/>
    </source>
</evidence>
<evidence type="ECO:0000313" key="8">
    <source>
        <dbReference type="Proteomes" id="UP001052739"/>
    </source>
</evidence>
<keyword evidence="3 5" id="KW-1133">Transmembrane helix</keyword>
<comment type="subcellular location">
    <subcellularLocation>
        <location evidence="1">Membrane</location>
        <topology evidence="1">Multi-pass membrane protein</topology>
    </subcellularLocation>
</comment>
<evidence type="ECO:0000256" key="1">
    <source>
        <dbReference type="ARBA" id="ARBA00004141"/>
    </source>
</evidence>
<evidence type="ECO:0000313" key="7">
    <source>
        <dbReference type="EMBL" id="GHI27472.1"/>
    </source>
</evidence>
<dbReference type="InterPro" id="IPR032808">
    <property type="entry name" value="DoxX"/>
</dbReference>
<feature type="transmembrane region" description="Helical" evidence="5">
    <location>
        <begin position="94"/>
        <end position="113"/>
    </location>
</feature>
<dbReference type="Pfam" id="PF13564">
    <property type="entry name" value="DoxX_2"/>
    <property type="match status" value="1"/>
</dbReference>
<sequence length="118" mass="12270">MFAAYLVATLLTSAVNGLAAVANLIGHDYPKSQADKLGVPRSWMRPLGILLGSGALGLLAGLAVPALGALAAAGLVLYFLGALWTHLRVRDHELGGWLLFFCLPAATLALNLAQHGQL</sequence>
<protein>
    <recommendedName>
        <fullName evidence="9">DoxX family protein</fullName>
    </recommendedName>
</protein>
<keyword evidence="6" id="KW-0732">Signal</keyword>
<evidence type="ECO:0000256" key="4">
    <source>
        <dbReference type="ARBA" id="ARBA00023136"/>
    </source>
</evidence>
<name>A0ABQ3PR22_9ACTN</name>
<evidence type="ECO:0008006" key="9">
    <source>
        <dbReference type="Google" id="ProtNLM"/>
    </source>
</evidence>
<evidence type="ECO:0000256" key="5">
    <source>
        <dbReference type="SAM" id="Phobius"/>
    </source>
</evidence>
<dbReference type="EMBL" id="BNDW01000117">
    <property type="protein sequence ID" value="GHI27472.1"/>
    <property type="molecule type" value="Genomic_DNA"/>
</dbReference>
<keyword evidence="2 5" id="KW-0812">Transmembrane</keyword>
<evidence type="ECO:0000256" key="2">
    <source>
        <dbReference type="ARBA" id="ARBA00022692"/>
    </source>
</evidence>
<dbReference type="Proteomes" id="UP001052739">
    <property type="component" value="Unassembled WGS sequence"/>
</dbReference>
<proteinExistence type="predicted"/>
<keyword evidence="8" id="KW-1185">Reference proteome</keyword>
<feature type="transmembrane region" description="Helical" evidence="5">
    <location>
        <begin position="43"/>
        <end position="62"/>
    </location>
</feature>
<dbReference type="RefSeq" id="WP_190221848.1">
    <property type="nucleotide sequence ID" value="NZ_BNBS01000005.1"/>
</dbReference>
<accession>A0ABQ3PR22</accession>
<feature type="signal peptide" evidence="6">
    <location>
        <begin position="1"/>
        <end position="19"/>
    </location>
</feature>
<organism evidence="7 8">
    <name type="scientific">Streptomyces hydrogenans</name>
    <dbReference type="NCBI Taxonomy" id="1873719"/>
    <lineage>
        <taxon>Bacteria</taxon>
        <taxon>Bacillati</taxon>
        <taxon>Actinomycetota</taxon>
        <taxon>Actinomycetes</taxon>
        <taxon>Kitasatosporales</taxon>
        <taxon>Streptomycetaceae</taxon>
        <taxon>Streptomyces</taxon>
    </lineage>
</organism>
<evidence type="ECO:0000256" key="3">
    <source>
        <dbReference type="ARBA" id="ARBA00022989"/>
    </source>
</evidence>
<keyword evidence="4 5" id="KW-0472">Membrane</keyword>